<dbReference type="GO" id="GO:0016787">
    <property type="term" value="F:hydrolase activity"/>
    <property type="evidence" value="ECO:0007669"/>
    <property type="project" value="UniProtKB-KW"/>
</dbReference>
<dbReference type="Pfam" id="PF00857">
    <property type="entry name" value="Isochorismatase"/>
    <property type="match status" value="1"/>
</dbReference>
<organism evidence="3 4">
    <name type="scientific">Rhizobium grahamii</name>
    <dbReference type="NCBI Taxonomy" id="1120045"/>
    <lineage>
        <taxon>Bacteria</taxon>
        <taxon>Pseudomonadati</taxon>
        <taxon>Pseudomonadota</taxon>
        <taxon>Alphaproteobacteria</taxon>
        <taxon>Hyphomicrobiales</taxon>
        <taxon>Rhizobiaceae</taxon>
        <taxon>Rhizobium/Agrobacterium group</taxon>
        <taxon>Rhizobium</taxon>
    </lineage>
</organism>
<accession>A0A5Q0CBD2</accession>
<evidence type="ECO:0000313" key="4">
    <source>
        <dbReference type="Proteomes" id="UP000326881"/>
    </source>
</evidence>
<protein>
    <submittedName>
        <fullName evidence="3">Cysteine hydrolase</fullName>
    </submittedName>
</protein>
<dbReference type="SUPFAM" id="SSF52499">
    <property type="entry name" value="Isochorismatase-like hydrolases"/>
    <property type="match status" value="1"/>
</dbReference>
<evidence type="ECO:0000256" key="1">
    <source>
        <dbReference type="ARBA" id="ARBA00022801"/>
    </source>
</evidence>
<keyword evidence="1 3" id="KW-0378">Hydrolase</keyword>
<dbReference type="OrthoDB" id="9794942at2"/>
<dbReference type="KEGG" id="rgr:FZ934_23020"/>
<dbReference type="EMBL" id="CP043499">
    <property type="protein sequence ID" value="QFY63176.1"/>
    <property type="molecule type" value="Genomic_DNA"/>
</dbReference>
<name>A0A5Q0CBD2_9HYPH</name>
<dbReference type="AlphaFoldDB" id="A0A5Q0CBD2"/>
<sequence>MTDRAILVIDLQNDYFPDGKLPLVGIEDAAANAARVIAAARRRSDAVIHVRHEAIPADAPFFVAGSEGAEIYRSVLPLVDEPVVVKNYPNAFRETNLRELLVEQGTKELVIVGAMSHMCIDAATRAAADLGFRVTVVHDACATRDLEFADRKVPAADVHSAFMAALAAYASLITTENWLG</sequence>
<evidence type="ECO:0000313" key="3">
    <source>
        <dbReference type="EMBL" id="QFY63176.1"/>
    </source>
</evidence>
<dbReference type="RefSeq" id="WP_153273147.1">
    <property type="nucleotide sequence ID" value="NZ_CP043499.1"/>
</dbReference>
<keyword evidence="3" id="KW-0614">Plasmid</keyword>
<feature type="domain" description="Isochorismatase-like" evidence="2">
    <location>
        <begin position="5"/>
        <end position="150"/>
    </location>
</feature>
<dbReference type="CDD" id="cd01014">
    <property type="entry name" value="nicotinamidase_related"/>
    <property type="match status" value="1"/>
</dbReference>
<dbReference type="InterPro" id="IPR050272">
    <property type="entry name" value="Isochorismatase-like_hydrls"/>
</dbReference>
<dbReference type="InterPro" id="IPR000868">
    <property type="entry name" value="Isochorismatase-like_dom"/>
</dbReference>
<dbReference type="InterPro" id="IPR036380">
    <property type="entry name" value="Isochorismatase-like_sf"/>
</dbReference>
<proteinExistence type="predicted"/>
<evidence type="ECO:0000259" key="2">
    <source>
        <dbReference type="Pfam" id="PF00857"/>
    </source>
</evidence>
<geneLocation type="plasmid" evidence="3 4">
    <name>unnamed</name>
</geneLocation>
<dbReference type="PANTHER" id="PTHR43540:SF1">
    <property type="entry name" value="ISOCHORISMATASE HYDROLASE"/>
    <property type="match status" value="1"/>
</dbReference>
<dbReference type="PANTHER" id="PTHR43540">
    <property type="entry name" value="PEROXYUREIDOACRYLATE/UREIDOACRYLATE AMIDOHYDROLASE-RELATED"/>
    <property type="match status" value="1"/>
</dbReference>
<gene>
    <name evidence="3" type="ORF">FZ934_23020</name>
</gene>
<reference evidence="3 4" key="1">
    <citation type="submission" date="2019-08" db="EMBL/GenBank/DDBJ databases">
        <title>Prosopis cineraria nodule microbiome.</title>
        <authorList>
            <person name="Ali R."/>
            <person name="Chaluvadi S.R."/>
            <person name="Wang X."/>
        </authorList>
    </citation>
    <scope>NUCLEOTIDE SEQUENCE [LARGE SCALE GENOMIC DNA]</scope>
    <source>
        <strain evidence="3 4">BG7</strain>
        <plasmid evidence="3 4">unnamed</plasmid>
    </source>
</reference>
<dbReference type="Gene3D" id="3.40.50.850">
    <property type="entry name" value="Isochorismatase-like"/>
    <property type="match status" value="1"/>
</dbReference>
<keyword evidence="4" id="KW-1185">Reference proteome</keyword>
<dbReference type="Proteomes" id="UP000326881">
    <property type="component" value="Plasmid unnamed"/>
</dbReference>